<reference evidence="5" key="1">
    <citation type="submission" date="2021-07" db="EMBL/GenBank/DDBJ databases">
        <title>Neiella marina sp. nov., isolated from the intestinal content of sea cucumber Apostichopus japonicus.</title>
        <authorList>
            <person name="Bai X."/>
        </authorList>
    </citation>
    <scope>NUCLEOTIDE SEQUENCE</scope>
    <source>
        <strain evidence="5">126</strain>
    </source>
</reference>
<proteinExistence type="inferred from homology"/>
<keyword evidence="6" id="KW-1185">Reference proteome</keyword>
<accession>A0ABS7EJU6</accession>
<dbReference type="Pfam" id="PF13407">
    <property type="entry name" value="Peripla_BP_4"/>
    <property type="match status" value="1"/>
</dbReference>
<name>A0ABS7EJU6_9GAMM</name>
<dbReference type="PANTHER" id="PTHR46847">
    <property type="entry name" value="D-ALLOSE-BINDING PERIPLASMIC PROTEIN-RELATED"/>
    <property type="match status" value="1"/>
</dbReference>
<dbReference type="Gene3D" id="3.40.50.2300">
    <property type="match status" value="2"/>
</dbReference>
<dbReference type="InterPro" id="IPR028082">
    <property type="entry name" value="Peripla_BP_I"/>
</dbReference>
<comment type="subcellular location">
    <subcellularLocation>
        <location evidence="1">Cell envelope</location>
    </subcellularLocation>
</comment>
<protein>
    <submittedName>
        <fullName evidence="5">ABC transporter substrate-binding protein</fullName>
    </submittedName>
</protein>
<comment type="caution">
    <text evidence="5">The sequence shown here is derived from an EMBL/GenBank/DDBJ whole genome shotgun (WGS) entry which is preliminary data.</text>
</comment>
<comment type="similarity">
    <text evidence="2">Belongs to the bacterial solute-binding protein 2 family.</text>
</comment>
<evidence type="ECO:0000259" key="4">
    <source>
        <dbReference type="Pfam" id="PF13407"/>
    </source>
</evidence>
<dbReference type="PANTHER" id="PTHR46847:SF2">
    <property type="entry name" value="ABC TRANSPORTER SUGAR-BINDING PROTEIN"/>
    <property type="match status" value="1"/>
</dbReference>
<sequence>MSLVFSRNLLLLLKSIVISSLLYLNCASASDDAPIRVTFINPASPSVPFWGRLTEQMQHAADDLGIELKILYGDSNRGHYISSLLAEIESNQPPDVLIYIYIRQRGEVVLKAAEHAGVKSFIINSSVPADERSKVKRPRERFSQWIGNMAADDEKVGFDLANYLIDMNKQRDHSHSNLIALSGLRSVATTLERDKGLHRAVEQQSSTTLKQLVHTDWRAHKTSAIATGLLTRFPKTDLVWAASDSLALEARKAAIAQTPDKNPTMLFGGVDWSEAGLAAISDGQLDVSYGGHFMEGAWAMVLVHDYFGGADFAKETVQFKTELAPANQQNVVAIKAAIKALDDGDIDYRQFSLLHTNPSLPYDFSWEKVVAETKASQANIERAN</sequence>
<dbReference type="Proteomes" id="UP001166251">
    <property type="component" value="Unassembled WGS sequence"/>
</dbReference>
<evidence type="ECO:0000256" key="3">
    <source>
        <dbReference type="ARBA" id="ARBA00022729"/>
    </source>
</evidence>
<gene>
    <name evidence="5" type="ORF">K0504_16400</name>
</gene>
<dbReference type="EMBL" id="JAHZSS010000025">
    <property type="protein sequence ID" value="MBW8192621.1"/>
    <property type="molecule type" value="Genomic_DNA"/>
</dbReference>
<evidence type="ECO:0000256" key="2">
    <source>
        <dbReference type="ARBA" id="ARBA00007639"/>
    </source>
</evidence>
<dbReference type="RefSeq" id="WP_220105242.1">
    <property type="nucleotide sequence ID" value="NZ_JAHZSS010000025.1"/>
</dbReference>
<evidence type="ECO:0000313" key="5">
    <source>
        <dbReference type="EMBL" id="MBW8192621.1"/>
    </source>
</evidence>
<feature type="domain" description="Periplasmic binding protein" evidence="4">
    <location>
        <begin position="39"/>
        <end position="309"/>
    </location>
</feature>
<keyword evidence="3" id="KW-0732">Signal</keyword>
<dbReference type="InterPro" id="IPR025997">
    <property type="entry name" value="SBP_2_dom"/>
</dbReference>
<organism evidence="5 6">
    <name type="scientific">Neiella holothuriorum</name>
    <dbReference type="NCBI Taxonomy" id="2870530"/>
    <lineage>
        <taxon>Bacteria</taxon>
        <taxon>Pseudomonadati</taxon>
        <taxon>Pseudomonadota</taxon>
        <taxon>Gammaproteobacteria</taxon>
        <taxon>Alteromonadales</taxon>
        <taxon>Echinimonadaceae</taxon>
        <taxon>Neiella</taxon>
    </lineage>
</organism>
<evidence type="ECO:0000256" key="1">
    <source>
        <dbReference type="ARBA" id="ARBA00004196"/>
    </source>
</evidence>
<dbReference type="CDD" id="cd06324">
    <property type="entry name" value="PBP1_ABC_sugar_binding-like"/>
    <property type="match status" value="1"/>
</dbReference>
<evidence type="ECO:0000313" key="6">
    <source>
        <dbReference type="Proteomes" id="UP001166251"/>
    </source>
</evidence>
<dbReference type="SUPFAM" id="SSF53822">
    <property type="entry name" value="Periplasmic binding protein-like I"/>
    <property type="match status" value="1"/>
</dbReference>